<dbReference type="EMBL" id="CAJVPQ010023608">
    <property type="protein sequence ID" value="CAG8763147.1"/>
    <property type="molecule type" value="Genomic_DNA"/>
</dbReference>
<comment type="caution">
    <text evidence="1">The sequence shown here is derived from an EMBL/GenBank/DDBJ whole genome shotgun (WGS) entry which is preliminary data.</text>
</comment>
<dbReference type="AlphaFoldDB" id="A0A9N9NTR4"/>
<organism evidence="1 2">
    <name type="scientific">Funneliformis caledonium</name>
    <dbReference type="NCBI Taxonomy" id="1117310"/>
    <lineage>
        <taxon>Eukaryota</taxon>
        <taxon>Fungi</taxon>
        <taxon>Fungi incertae sedis</taxon>
        <taxon>Mucoromycota</taxon>
        <taxon>Glomeromycotina</taxon>
        <taxon>Glomeromycetes</taxon>
        <taxon>Glomerales</taxon>
        <taxon>Glomeraceae</taxon>
        <taxon>Funneliformis</taxon>
    </lineage>
</organism>
<feature type="non-terminal residue" evidence="1">
    <location>
        <position position="1"/>
    </location>
</feature>
<reference evidence="1" key="1">
    <citation type="submission" date="2021-06" db="EMBL/GenBank/DDBJ databases">
        <authorList>
            <person name="Kallberg Y."/>
            <person name="Tangrot J."/>
            <person name="Rosling A."/>
        </authorList>
    </citation>
    <scope>NUCLEOTIDE SEQUENCE</scope>
    <source>
        <strain evidence="1">UK204</strain>
    </source>
</reference>
<protein>
    <submittedName>
        <fullName evidence="1">15514_t:CDS:1</fullName>
    </submittedName>
</protein>
<sequence length="108" mass="11948">RLERITVNDFVLGSTPSNGYLWSPRPGAPRALSPWSSPWIDHAPGISTGLPRHGICSSSLPVLTFPWCLRPVEDGSLPLYPTRGSFSKQWPFYSNPSFANFFTSVIPT</sequence>
<dbReference type="OrthoDB" id="10403171at2759"/>
<evidence type="ECO:0000313" key="1">
    <source>
        <dbReference type="EMBL" id="CAG8763147.1"/>
    </source>
</evidence>
<evidence type="ECO:0000313" key="2">
    <source>
        <dbReference type="Proteomes" id="UP000789570"/>
    </source>
</evidence>
<accession>A0A9N9NTR4</accession>
<dbReference type="Proteomes" id="UP000789570">
    <property type="component" value="Unassembled WGS sequence"/>
</dbReference>
<name>A0A9N9NTR4_9GLOM</name>
<gene>
    <name evidence="1" type="ORF">FCALED_LOCUS17057</name>
</gene>
<keyword evidence="2" id="KW-1185">Reference proteome</keyword>
<proteinExistence type="predicted"/>